<sequence length="35" mass="3663">MKVLFDTSVVVTAFIISGGASYDGLIMRAADKSKA</sequence>
<protein>
    <submittedName>
        <fullName evidence="1">Uncharacterized protein</fullName>
    </submittedName>
</protein>
<proteinExistence type="predicted"/>
<dbReference type="EMBL" id="BARS01047428">
    <property type="protein sequence ID" value="GAG39813.1"/>
    <property type="molecule type" value="Genomic_DNA"/>
</dbReference>
<reference evidence="1" key="1">
    <citation type="journal article" date="2014" name="Front. Microbiol.">
        <title>High frequency of phylogenetically diverse reductive dehalogenase-homologous genes in deep subseafloor sedimentary metagenomes.</title>
        <authorList>
            <person name="Kawai M."/>
            <person name="Futagami T."/>
            <person name="Toyoda A."/>
            <person name="Takaki Y."/>
            <person name="Nishi S."/>
            <person name="Hori S."/>
            <person name="Arai W."/>
            <person name="Tsubouchi T."/>
            <person name="Morono Y."/>
            <person name="Uchiyama I."/>
            <person name="Ito T."/>
            <person name="Fujiyama A."/>
            <person name="Inagaki F."/>
            <person name="Takami H."/>
        </authorList>
    </citation>
    <scope>NUCLEOTIDE SEQUENCE</scope>
    <source>
        <strain evidence="1">Expedition CK06-06</strain>
    </source>
</reference>
<organism evidence="1">
    <name type="scientific">marine sediment metagenome</name>
    <dbReference type="NCBI Taxonomy" id="412755"/>
    <lineage>
        <taxon>unclassified sequences</taxon>
        <taxon>metagenomes</taxon>
        <taxon>ecological metagenomes</taxon>
    </lineage>
</organism>
<comment type="caution">
    <text evidence="1">The sequence shown here is derived from an EMBL/GenBank/DDBJ whole genome shotgun (WGS) entry which is preliminary data.</text>
</comment>
<evidence type="ECO:0000313" key="1">
    <source>
        <dbReference type="EMBL" id="GAG39813.1"/>
    </source>
</evidence>
<name>X0XT28_9ZZZZ</name>
<gene>
    <name evidence="1" type="ORF">S01H1_71243</name>
</gene>
<feature type="non-terminal residue" evidence="1">
    <location>
        <position position="35"/>
    </location>
</feature>
<dbReference type="AlphaFoldDB" id="X0XT28"/>
<accession>X0XT28</accession>